<evidence type="ECO:0000256" key="8">
    <source>
        <dbReference type="SAM" id="MobiDB-lite"/>
    </source>
</evidence>
<dbReference type="HOGENOM" id="CLU_561425_0_0_1"/>
<evidence type="ECO:0000313" key="10">
    <source>
        <dbReference type="EMBL" id="ERF75026.1"/>
    </source>
</evidence>
<keyword evidence="4" id="KW-0677">Repeat</keyword>
<comment type="subcellular location">
    <subcellularLocation>
        <location evidence="2">Endoplasmic reticulum</location>
    </subcellularLocation>
    <subcellularLocation>
        <location evidence="3">Membrane</location>
    </subcellularLocation>
    <subcellularLocation>
        <location evidence="1">Mitochondrion</location>
    </subcellularLocation>
</comment>
<dbReference type="Pfam" id="PF24883">
    <property type="entry name" value="NPHP3_N"/>
    <property type="match status" value="1"/>
</dbReference>
<dbReference type="GO" id="GO:0016020">
    <property type="term" value="C:membrane"/>
    <property type="evidence" value="ECO:0007669"/>
    <property type="project" value="UniProtKB-SubCell"/>
</dbReference>
<protein>
    <recommendedName>
        <fullName evidence="9">Nephrocystin 3-like N-terminal domain-containing protein</fullName>
    </recommendedName>
</protein>
<keyword evidence="11" id="KW-1185">Reference proteome</keyword>
<dbReference type="GeneID" id="19243682"/>
<dbReference type="PANTHER" id="PTHR48182:SF2">
    <property type="entry name" value="PROTEIN SERAC1"/>
    <property type="match status" value="1"/>
</dbReference>
<dbReference type="EMBL" id="KE720834">
    <property type="protein sequence ID" value="ERF75026.1"/>
    <property type="molecule type" value="Genomic_DNA"/>
</dbReference>
<evidence type="ECO:0000256" key="4">
    <source>
        <dbReference type="ARBA" id="ARBA00022737"/>
    </source>
</evidence>
<accession>U1GSQ1</accession>
<evidence type="ECO:0000256" key="1">
    <source>
        <dbReference type="ARBA" id="ARBA00004173"/>
    </source>
</evidence>
<dbReference type="InterPro" id="IPR056884">
    <property type="entry name" value="NPHP3-like_N"/>
</dbReference>
<dbReference type="GO" id="GO:0005783">
    <property type="term" value="C:endoplasmic reticulum"/>
    <property type="evidence" value="ECO:0007669"/>
    <property type="project" value="UniProtKB-SubCell"/>
</dbReference>
<dbReference type="AlphaFoldDB" id="U1GSQ1"/>
<dbReference type="Gene3D" id="3.40.50.300">
    <property type="entry name" value="P-loop containing nucleotide triphosphate hydrolases"/>
    <property type="match status" value="1"/>
</dbReference>
<evidence type="ECO:0000313" key="11">
    <source>
        <dbReference type="Proteomes" id="UP000019373"/>
    </source>
</evidence>
<evidence type="ECO:0000256" key="7">
    <source>
        <dbReference type="ARBA" id="ARBA00023136"/>
    </source>
</evidence>
<dbReference type="OrthoDB" id="5086500at2759"/>
<evidence type="ECO:0000256" key="3">
    <source>
        <dbReference type="ARBA" id="ARBA00004370"/>
    </source>
</evidence>
<dbReference type="RefSeq" id="XP_007787643.1">
    <property type="nucleotide sequence ID" value="XM_007789453.1"/>
</dbReference>
<dbReference type="InterPro" id="IPR027417">
    <property type="entry name" value="P-loop_NTPase"/>
</dbReference>
<keyword evidence="7" id="KW-0472">Membrane</keyword>
<dbReference type="eggNOG" id="KOG2029">
    <property type="taxonomic scope" value="Eukaryota"/>
</dbReference>
<dbReference type="PANTHER" id="PTHR48182">
    <property type="entry name" value="PROTEIN SERAC1"/>
    <property type="match status" value="1"/>
</dbReference>
<evidence type="ECO:0000256" key="5">
    <source>
        <dbReference type="ARBA" id="ARBA00022824"/>
    </source>
</evidence>
<feature type="region of interest" description="Disordered" evidence="8">
    <location>
        <begin position="1"/>
        <end position="31"/>
    </location>
</feature>
<dbReference type="Gene3D" id="3.40.50.1820">
    <property type="entry name" value="alpha/beta hydrolase"/>
    <property type="match status" value="1"/>
</dbReference>
<dbReference type="InterPro" id="IPR052374">
    <property type="entry name" value="SERAC1"/>
</dbReference>
<keyword evidence="6" id="KW-0496">Mitochondrion</keyword>
<name>U1GSQ1_ENDPU</name>
<gene>
    <name evidence="10" type="ORF">EPUS_08840</name>
</gene>
<sequence length="486" mass="55029">MGSDLATAAPHRPSPSSTTKRTKTSSTGFLESRISSFSLNRRRPGDESSEDIRGHFGLNLLHEPSEPLIDFIFVHGLRGGSRKTWSKTDNIGHYWPKEWLPVDPKFKNVRIHSFGYNSDWGERTGSVLTIHDFGQALLGDIMGGVVIKKAFLLAKQDPQYQLLASRFHSMFFLATPHRGADSAQLLSTLIKLSFAHSGKAYVADLMPSSGAVQIINDEFRHAYQGVHLWSFFETLSTSLGLIVEKESAIIGLPGERIQLLNADHRHVCKFDDPSDNNYRTLRNAFASTIEGIENTHLPVRKEEERSHMRSLSQYLGGADRPEADLATVLEKKLPGSCLWIHDRQSFQDWEDDFDDAPKCYWLHGEPATGKTTIVAHTIDYLQQRHKECSFFFFKYGDATRSTIASMLLSLAWQMSSVNSVIREALLGMHLEGEMFDKADERSIWQKTFVSRIFHTTLKQTHYWIIDALDECTNQSVLFPLLAKIPK</sequence>
<evidence type="ECO:0000259" key="9">
    <source>
        <dbReference type="Pfam" id="PF24883"/>
    </source>
</evidence>
<feature type="domain" description="Nephrocystin 3-like N-terminal" evidence="9">
    <location>
        <begin position="335"/>
        <end position="484"/>
    </location>
</feature>
<dbReference type="SUPFAM" id="SSF53474">
    <property type="entry name" value="alpha/beta-Hydrolases"/>
    <property type="match status" value="1"/>
</dbReference>
<dbReference type="InterPro" id="IPR029058">
    <property type="entry name" value="AB_hydrolase_fold"/>
</dbReference>
<organism evidence="10 11">
    <name type="scientific">Endocarpon pusillum (strain Z07020 / HMAS-L-300199)</name>
    <name type="common">Lichen-forming fungus</name>
    <dbReference type="NCBI Taxonomy" id="1263415"/>
    <lineage>
        <taxon>Eukaryota</taxon>
        <taxon>Fungi</taxon>
        <taxon>Dikarya</taxon>
        <taxon>Ascomycota</taxon>
        <taxon>Pezizomycotina</taxon>
        <taxon>Eurotiomycetes</taxon>
        <taxon>Chaetothyriomycetidae</taxon>
        <taxon>Verrucariales</taxon>
        <taxon>Verrucariaceae</taxon>
        <taxon>Endocarpon</taxon>
    </lineage>
</organism>
<evidence type="ECO:0000256" key="2">
    <source>
        <dbReference type="ARBA" id="ARBA00004240"/>
    </source>
</evidence>
<feature type="compositionally biased region" description="Low complexity" evidence="8">
    <location>
        <begin position="14"/>
        <end position="27"/>
    </location>
</feature>
<dbReference type="GO" id="GO:0005739">
    <property type="term" value="C:mitochondrion"/>
    <property type="evidence" value="ECO:0007669"/>
    <property type="project" value="UniProtKB-SubCell"/>
</dbReference>
<proteinExistence type="predicted"/>
<evidence type="ECO:0000256" key="6">
    <source>
        <dbReference type="ARBA" id="ARBA00023128"/>
    </source>
</evidence>
<keyword evidence="5" id="KW-0256">Endoplasmic reticulum</keyword>
<dbReference type="Proteomes" id="UP000019373">
    <property type="component" value="Unassembled WGS sequence"/>
</dbReference>
<dbReference type="OMA" id="DERSIWQ"/>
<reference evidence="11" key="1">
    <citation type="journal article" date="2014" name="BMC Genomics">
        <title>Genome characteristics reveal the impact of lichenization on lichen-forming fungus Endocarpon pusillum Hedwig (Verrucariales, Ascomycota).</title>
        <authorList>
            <person name="Wang Y.-Y."/>
            <person name="Liu B."/>
            <person name="Zhang X.-Y."/>
            <person name="Zhou Q.-M."/>
            <person name="Zhang T."/>
            <person name="Li H."/>
            <person name="Yu Y.-F."/>
            <person name="Zhang X.-L."/>
            <person name="Hao X.-Y."/>
            <person name="Wang M."/>
            <person name="Wang L."/>
            <person name="Wei J.-C."/>
        </authorList>
    </citation>
    <scope>NUCLEOTIDE SEQUENCE [LARGE SCALE GENOMIC DNA]</scope>
    <source>
        <strain evidence="11">Z07020 / HMAS-L-300199</strain>
    </source>
</reference>